<dbReference type="Gene3D" id="3.30.420.40">
    <property type="match status" value="2"/>
</dbReference>
<evidence type="ECO:0000256" key="2">
    <source>
        <dbReference type="ARBA" id="ARBA00022840"/>
    </source>
</evidence>
<keyword evidence="7" id="KW-1185">Reference proteome</keyword>
<evidence type="ECO:0000256" key="4">
    <source>
        <dbReference type="SAM" id="MobiDB-lite"/>
    </source>
</evidence>
<evidence type="ECO:0000256" key="3">
    <source>
        <dbReference type="ARBA" id="ARBA00023186"/>
    </source>
</evidence>
<feature type="compositionally biased region" description="Low complexity" evidence="4">
    <location>
        <begin position="569"/>
        <end position="595"/>
    </location>
</feature>
<keyword evidence="2" id="KW-0067">ATP-binding</keyword>
<keyword evidence="5" id="KW-1133">Transmembrane helix</keyword>
<dbReference type="GO" id="GO:0140662">
    <property type="term" value="F:ATP-dependent protein folding chaperone"/>
    <property type="evidence" value="ECO:0007669"/>
    <property type="project" value="InterPro"/>
</dbReference>
<dbReference type="PANTHER" id="PTHR42749">
    <property type="entry name" value="CELL SHAPE-DETERMINING PROTEIN MREB"/>
    <property type="match status" value="1"/>
</dbReference>
<feature type="compositionally biased region" description="Pro residues" evidence="4">
    <location>
        <begin position="532"/>
        <end position="547"/>
    </location>
</feature>
<reference evidence="6 7" key="1">
    <citation type="submission" date="2018-09" db="EMBL/GenBank/DDBJ databases">
        <authorList>
            <person name="Tagini F."/>
        </authorList>
    </citation>
    <scope>NUCLEOTIDE SEQUENCE [LARGE SCALE GENOMIC DNA]</scope>
    <source>
        <strain evidence="6 7">MK136</strain>
    </source>
</reference>
<dbReference type="InterPro" id="IPR013126">
    <property type="entry name" value="Hsp_70_fam"/>
</dbReference>
<dbReference type="AlphaFoldDB" id="A0A498Q6M6"/>
<dbReference type="Gene3D" id="3.90.640.10">
    <property type="entry name" value="Actin, Chain A, domain 4"/>
    <property type="match status" value="1"/>
</dbReference>
<dbReference type="Proteomes" id="UP000273307">
    <property type="component" value="Unassembled WGS sequence"/>
</dbReference>
<feature type="transmembrane region" description="Helical" evidence="5">
    <location>
        <begin position="454"/>
        <end position="480"/>
    </location>
</feature>
<name>A0A498Q6M6_9MYCO</name>
<keyword evidence="3" id="KW-0143">Chaperone</keyword>
<accession>A0A498Q6M6</accession>
<dbReference type="PRINTS" id="PR01217">
    <property type="entry name" value="PRICHEXTENSN"/>
</dbReference>
<dbReference type="EMBL" id="UPHP01000086">
    <property type="protein sequence ID" value="VBA40212.1"/>
    <property type="molecule type" value="Genomic_DNA"/>
</dbReference>
<evidence type="ECO:0000313" key="7">
    <source>
        <dbReference type="Proteomes" id="UP000273307"/>
    </source>
</evidence>
<feature type="region of interest" description="Disordered" evidence="4">
    <location>
        <begin position="483"/>
        <end position="638"/>
    </location>
</feature>
<evidence type="ECO:0000256" key="5">
    <source>
        <dbReference type="SAM" id="Phobius"/>
    </source>
</evidence>
<sequence>MAAEPRPALGLSIGATNLAAVTADHAIIRKPVLTLYRQRPPEVGLPSENPRLDQPGLVMTDFVDRVGDPVGVVATDGSMHRSEALVVDSLRALAYTATGGRALPDDVALTYPAHWGPAAVDALGAALSRVPEWSHDAQPLLIPDAAAALFAMRANPGIPARGIVAVCDFGGSGTSITLVDAAGDYQPVAATVRHRDFSGDLIDQALLTYVMSEMPATGSFDPSGTAAIGSLNRLRIECRHAKERLSRSTVTTLADELPGGHGEIRLTRNELDETIRESLDGVATVMEQTLARNGIHPADLVAIVSVGGGANIASVTTTLSGRFGVSVVTAPRPQLTAAIGAALRAARGPADTSATVLTSAPRVTATALAPLAPLAALAPPGPGGAGASVPDAPESALRPALAWSEADDASRVLPVAGGDYSDAGASGYTSARPQLAFDHEIPVESKPEAPVIPWYRLPAVIIVSTVVAVLLVGAAVAIALGSDDKPATRSPGVSPAPTTSDPSAAEPTSAPPTDAGTPEPAPAPGDTQEPRPQAPPPPPSTETPAPTPQTTTPAPTTATPTPTPPPANTTPATTQPPASTQPPATSQPPATTQPPAVQPPAVPQIPPIPAIPQIPGIGFPQPPQIPGLGQPIPGQAAH</sequence>
<gene>
    <name evidence="6" type="primary">dnaK_1</name>
    <name evidence="6" type="ORF">LAUMK136_03389</name>
</gene>
<keyword evidence="5" id="KW-0472">Membrane</keyword>
<feature type="compositionally biased region" description="Low complexity" evidence="4">
    <location>
        <begin position="548"/>
        <end position="560"/>
    </location>
</feature>
<keyword evidence="1" id="KW-0547">Nucleotide-binding</keyword>
<keyword evidence="5" id="KW-0812">Transmembrane</keyword>
<feature type="compositionally biased region" description="Low complexity" evidence="4">
    <location>
        <begin position="626"/>
        <end position="638"/>
    </location>
</feature>
<dbReference type="OrthoDB" id="5173286at2"/>
<evidence type="ECO:0000313" key="6">
    <source>
        <dbReference type="EMBL" id="VBA40212.1"/>
    </source>
</evidence>
<dbReference type="RefSeq" id="WP_122525734.1">
    <property type="nucleotide sequence ID" value="NZ_UPHP01000086.1"/>
</dbReference>
<proteinExistence type="predicted"/>
<dbReference type="GO" id="GO:0005524">
    <property type="term" value="F:ATP binding"/>
    <property type="evidence" value="ECO:0007669"/>
    <property type="project" value="UniProtKB-KW"/>
</dbReference>
<organism evidence="6 7">
    <name type="scientific">Mycobacterium attenuatum</name>
    <dbReference type="NCBI Taxonomy" id="2341086"/>
    <lineage>
        <taxon>Bacteria</taxon>
        <taxon>Bacillati</taxon>
        <taxon>Actinomycetota</taxon>
        <taxon>Actinomycetes</taxon>
        <taxon>Mycobacteriales</taxon>
        <taxon>Mycobacteriaceae</taxon>
        <taxon>Mycobacterium</taxon>
    </lineage>
</organism>
<dbReference type="SUPFAM" id="SSF53067">
    <property type="entry name" value="Actin-like ATPase domain"/>
    <property type="match status" value="1"/>
</dbReference>
<protein>
    <submittedName>
        <fullName evidence="6">Chaperone protein DnaK</fullName>
    </submittedName>
</protein>
<dbReference type="InterPro" id="IPR043129">
    <property type="entry name" value="ATPase_NBD"/>
</dbReference>
<evidence type="ECO:0000256" key="1">
    <source>
        <dbReference type="ARBA" id="ARBA00022741"/>
    </source>
</evidence>
<dbReference type="Pfam" id="PF00012">
    <property type="entry name" value="HSP70"/>
    <property type="match status" value="1"/>
</dbReference>
<feature type="compositionally biased region" description="Pro residues" evidence="4">
    <location>
        <begin position="596"/>
        <end position="612"/>
    </location>
</feature>
<dbReference type="PANTHER" id="PTHR42749:SF1">
    <property type="entry name" value="CELL SHAPE-DETERMINING PROTEIN MREB"/>
    <property type="match status" value="1"/>
</dbReference>
<feature type="compositionally biased region" description="Low complexity" evidence="4">
    <location>
        <begin position="495"/>
        <end position="515"/>
    </location>
</feature>